<sequence length="285" mass="30294">MNGAVMGATGRSVYGLCVHGLDEVEELPPAEAHPDRPAVRVRQTTAVPPPPIPIDLDGGVRVLADGRTLAVDRRRGTAAFHGPPLAPDVLAHPYLAPVATVFNRWAGRETFHSGAFVYAGRAWAVLGPRTAGKSSLLAALAARDVPVVADDILVVDHIEVYAGPRCIDLREPVPGPALATRTVRAGERLRVALPPIADRTPLGGWLFLGWGRTPTMTPVPPAELLARLAGCRSWHRLPTDPAALLGLAALPAWDLIRPRDWAALGPTLRLVERTLTAARAVAASR</sequence>
<gene>
    <name evidence="1" type="ORF">GA0070216_104183</name>
</gene>
<evidence type="ECO:0000313" key="2">
    <source>
        <dbReference type="Proteomes" id="UP000198797"/>
    </source>
</evidence>
<reference evidence="2" key="1">
    <citation type="submission" date="2016-06" db="EMBL/GenBank/DDBJ databases">
        <authorList>
            <person name="Varghese N."/>
            <person name="Submissions Spin"/>
        </authorList>
    </citation>
    <scope>NUCLEOTIDE SEQUENCE [LARGE SCALE GENOMIC DNA]</scope>
    <source>
        <strain evidence="2">DSM 44100</strain>
    </source>
</reference>
<dbReference type="OrthoDB" id="3337592at2"/>
<organism evidence="1 2">
    <name type="scientific">Micromonospora matsumotoense</name>
    <dbReference type="NCBI Taxonomy" id="121616"/>
    <lineage>
        <taxon>Bacteria</taxon>
        <taxon>Bacillati</taxon>
        <taxon>Actinomycetota</taxon>
        <taxon>Actinomycetes</taxon>
        <taxon>Micromonosporales</taxon>
        <taxon>Micromonosporaceae</taxon>
        <taxon>Micromonospora</taxon>
    </lineage>
</organism>
<proteinExistence type="predicted"/>
<dbReference type="Gene3D" id="3.40.50.300">
    <property type="entry name" value="P-loop containing nucleotide triphosphate hydrolases"/>
    <property type="match status" value="1"/>
</dbReference>
<protein>
    <recommendedName>
        <fullName evidence="3">Hpr(Ser) kinase/phosphatase</fullName>
    </recommendedName>
</protein>
<dbReference type="RefSeq" id="WP_141723045.1">
    <property type="nucleotide sequence ID" value="NZ_FMCU01000004.1"/>
</dbReference>
<dbReference type="STRING" id="121616.GA0070216_104183"/>
<dbReference type="AlphaFoldDB" id="A0A1C4X705"/>
<dbReference type="EMBL" id="FMCU01000004">
    <property type="protein sequence ID" value="SCF04253.1"/>
    <property type="molecule type" value="Genomic_DNA"/>
</dbReference>
<evidence type="ECO:0008006" key="3">
    <source>
        <dbReference type="Google" id="ProtNLM"/>
    </source>
</evidence>
<dbReference type="InterPro" id="IPR027417">
    <property type="entry name" value="P-loop_NTPase"/>
</dbReference>
<keyword evidence="2" id="KW-1185">Reference proteome</keyword>
<dbReference type="SUPFAM" id="SSF53795">
    <property type="entry name" value="PEP carboxykinase-like"/>
    <property type="match status" value="1"/>
</dbReference>
<evidence type="ECO:0000313" key="1">
    <source>
        <dbReference type="EMBL" id="SCF04253.1"/>
    </source>
</evidence>
<name>A0A1C4X705_9ACTN</name>
<dbReference type="Proteomes" id="UP000198797">
    <property type="component" value="Unassembled WGS sequence"/>
</dbReference>
<accession>A0A1C4X705</accession>